<dbReference type="OrthoDB" id="16820at2759"/>
<comment type="function">
    <text evidence="2">Hydrolyzes 3-hydroxyisobutyryl-CoA (HIBYL-CoA), a saline catabolite. Has high activity toward isobutyryl-CoA. Could be an isobutyryl-CoA dehydrogenase that functions in valine catabolism.</text>
</comment>
<evidence type="ECO:0000256" key="1">
    <source>
        <dbReference type="ARBA" id="ARBA00022801"/>
    </source>
</evidence>
<dbReference type="Gene3D" id="3.90.226.10">
    <property type="entry name" value="2-enoyl-CoA Hydratase, Chain A, domain 1"/>
    <property type="match status" value="1"/>
</dbReference>
<dbReference type="AlphaFoldDB" id="A0A8T3C0R3"/>
<feature type="domain" description="Enoyl-CoA hydratase/isomerase" evidence="3">
    <location>
        <begin position="21"/>
        <end position="351"/>
    </location>
</feature>
<evidence type="ECO:0000256" key="2">
    <source>
        <dbReference type="RuleBase" id="RU369070"/>
    </source>
</evidence>
<dbReference type="Proteomes" id="UP000829196">
    <property type="component" value="Unassembled WGS sequence"/>
</dbReference>
<dbReference type="InterPro" id="IPR032259">
    <property type="entry name" value="HIBYL-CoA-H"/>
</dbReference>
<dbReference type="CDD" id="cd06558">
    <property type="entry name" value="crotonase-like"/>
    <property type="match status" value="1"/>
</dbReference>
<comment type="catalytic activity">
    <reaction evidence="2">
        <text>3-hydroxy-2-methylpropanoyl-CoA + H2O = 3-hydroxy-2-methylpropanoate + CoA + H(+)</text>
        <dbReference type="Rhea" id="RHEA:20888"/>
        <dbReference type="ChEBI" id="CHEBI:11805"/>
        <dbReference type="ChEBI" id="CHEBI:15377"/>
        <dbReference type="ChEBI" id="CHEBI:15378"/>
        <dbReference type="ChEBI" id="CHEBI:57287"/>
        <dbReference type="ChEBI" id="CHEBI:57340"/>
        <dbReference type="EC" id="3.1.2.4"/>
    </reaction>
</comment>
<comment type="pathway">
    <text evidence="2">Amino-acid degradation; L-valine degradation.</text>
</comment>
<dbReference type="SUPFAM" id="SSF52096">
    <property type="entry name" value="ClpP/crotonase"/>
    <property type="match status" value="1"/>
</dbReference>
<dbReference type="NCBIfam" id="NF004127">
    <property type="entry name" value="PRK05617.1"/>
    <property type="match status" value="1"/>
</dbReference>
<reference evidence="4" key="1">
    <citation type="journal article" date="2022" name="Front. Genet.">
        <title>Chromosome-Scale Assembly of the Dendrobium nobile Genome Provides Insights Into the Molecular Mechanism of the Biosynthesis of the Medicinal Active Ingredient of Dendrobium.</title>
        <authorList>
            <person name="Xu Q."/>
            <person name="Niu S.-C."/>
            <person name="Li K.-L."/>
            <person name="Zheng P.-J."/>
            <person name="Zhang X.-J."/>
            <person name="Jia Y."/>
            <person name="Liu Y."/>
            <person name="Niu Y.-X."/>
            <person name="Yu L.-H."/>
            <person name="Chen D.-F."/>
            <person name="Zhang G.-Q."/>
        </authorList>
    </citation>
    <scope>NUCLEOTIDE SEQUENCE</scope>
    <source>
        <tissue evidence="4">Leaf</tissue>
    </source>
</reference>
<dbReference type="FunFam" id="3.90.226.10:FF:000027">
    <property type="entry name" value="Probable 3-hydroxyisobutyryl-CoA hydrolase 2"/>
    <property type="match status" value="1"/>
</dbReference>
<evidence type="ECO:0000313" key="4">
    <source>
        <dbReference type="EMBL" id="KAI0522965.1"/>
    </source>
</evidence>
<dbReference type="Pfam" id="PF16113">
    <property type="entry name" value="ECH_2"/>
    <property type="match status" value="1"/>
</dbReference>
<keyword evidence="5" id="KW-1185">Reference proteome</keyword>
<sequence>MAEESLNANEVVLAEETGHVSVITLNRPRQLNVISSRVVELVAKYLEKWEKDDDTELVIFKGAGRAFSAGGDLKMFYAGRKDDFCLEVVYRMYWLCYHIHTYRKTMVALVHGIVMGGGAAMTVPLKFSVVTENTVFSMPEASVGLHSDCSFSYILPRLPGYLGEYLTLTNARLSGKDMVAVGLATHFVPSEKLKELENRLLGLNSGDENAVSNVIEEFSIDVLPEEATILNKLQTINKCFCKESLEEIIESFEAEGWNNGNEWIWPVLKVLKRASPTGLKITLRSIREGRNQTLPECLKKEFRLTMNLLRSVVSEDVYEGIRAFSIDKDNAPKWNPPTPGEVSNEKIDLIFKPFSPELELHLPAEGEASRWDGKYEDSVYPSLRENK</sequence>
<protein>
    <recommendedName>
        <fullName evidence="2">3-hydroxyisobutyryl-CoA hydrolase</fullName>
        <shortName evidence="2">HIB-CoA hydrolase</shortName>
        <shortName evidence="2">HIBYL-CoA-H</shortName>
        <ecNumber evidence="2">3.1.2.4</ecNumber>
    </recommendedName>
    <alternativeName>
        <fullName evidence="2">3-hydroxyisobutyryl-coenzyme A hydrolase</fullName>
    </alternativeName>
</protein>
<dbReference type="PANTHER" id="PTHR43176:SF2">
    <property type="entry name" value="3-HYDROXYISOBUTYRYL-COA HYDROLASE-LIKE PROTEIN 5"/>
    <property type="match status" value="1"/>
</dbReference>
<dbReference type="GO" id="GO:0006574">
    <property type="term" value="P:L-valine catabolic process"/>
    <property type="evidence" value="ECO:0007669"/>
    <property type="project" value="UniProtKB-UniRule"/>
</dbReference>
<accession>A0A8T3C0R3</accession>
<dbReference type="EMBL" id="JAGYWB010000005">
    <property type="protein sequence ID" value="KAI0522965.1"/>
    <property type="molecule type" value="Genomic_DNA"/>
</dbReference>
<dbReference type="InterPro" id="IPR029045">
    <property type="entry name" value="ClpP/crotonase-like_dom_sf"/>
</dbReference>
<dbReference type="EC" id="3.1.2.4" evidence="2"/>
<dbReference type="SMR" id="A0A8T3C0R3"/>
<dbReference type="InterPro" id="IPR045004">
    <property type="entry name" value="ECH_dom"/>
</dbReference>
<keyword evidence="1 2" id="KW-0378">Hydrolase</keyword>
<evidence type="ECO:0000313" key="5">
    <source>
        <dbReference type="Proteomes" id="UP000829196"/>
    </source>
</evidence>
<gene>
    <name evidence="4" type="ORF">KFK09_005354</name>
</gene>
<evidence type="ECO:0000259" key="3">
    <source>
        <dbReference type="Pfam" id="PF16113"/>
    </source>
</evidence>
<dbReference type="PANTHER" id="PTHR43176">
    <property type="entry name" value="3-HYDROXYISOBUTYRYL-COA HYDROLASE-RELATED"/>
    <property type="match status" value="1"/>
</dbReference>
<comment type="similarity">
    <text evidence="2">Belongs to the enoyl-CoA hydratase/isomerase family.</text>
</comment>
<comment type="caution">
    <text evidence="4">The sequence shown here is derived from an EMBL/GenBank/DDBJ whole genome shotgun (WGS) entry which is preliminary data.</text>
</comment>
<name>A0A8T3C0R3_DENNO</name>
<proteinExistence type="inferred from homology"/>
<dbReference type="GO" id="GO:0003860">
    <property type="term" value="F:3-hydroxyisobutyryl-CoA hydrolase activity"/>
    <property type="evidence" value="ECO:0007669"/>
    <property type="project" value="UniProtKB-UniRule"/>
</dbReference>
<organism evidence="4 5">
    <name type="scientific">Dendrobium nobile</name>
    <name type="common">Orchid</name>
    <dbReference type="NCBI Taxonomy" id="94219"/>
    <lineage>
        <taxon>Eukaryota</taxon>
        <taxon>Viridiplantae</taxon>
        <taxon>Streptophyta</taxon>
        <taxon>Embryophyta</taxon>
        <taxon>Tracheophyta</taxon>
        <taxon>Spermatophyta</taxon>
        <taxon>Magnoliopsida</taxon>
        <taxon>Liliopsida</taxon>
        <taxon>Asparagales</taxon>
        <taxon>Orchidaceae</taxon>
        <taxon>Epidendroideae</taxon>
        <taxon>Malaxideae</taxon>
        <taxon>Dendrobiinae</taxon>
        <taxon>Dendrobium</taxon>
    </lineage>
</organism>